<sequence>MVAVPDLFSWQDKFIHALAYALMAFFFWSAAVGAISTHAKLALLTLLFCAIYGATDEWHQSFIAGRDASLFDWLADITGALLLTAALWKRERGLLERE</sequence>
<dbReference type="PANTHER" id="PTHR28008:SF1">
    <property type="entry name" value="DOMAIN PROTEIN, PUTATIVE (AFU_ORTHOLOGUE AFUA_3G10980)-RELATED"/>
    <property type="match status" value="1"/>
</dbReference>
<keyword evidence="4" id="KW-1185">Reference proteome</keyword>
<dbReference type="KEGG" id="mfn:Ga0123462_1374"/>
<dbReference type="Pfam" id="PF04892">
    <property type="entry name" value="VanZ"/>
    <property type="match status" value="1"/>
</dbReference>
<keyword evidence="1" id="KW-0472">Membrane</keyword>
<name>A0A2K8L4M6_9PROT</name>
<keyword evidence="1" id="KW-1133">Transmembrane helix</keyword>
<accession>A0A2K8L4M6</accession>
<organism evidence="3 4">
    <name type="scientific">Mariprofundus ferrinatatus</name>
    <dbReference type="NCBI Taxonomy" id="1921087"/>
    <lineage>
        <taxon>Bacteria</taxon>
        <taxon>Pseudomonadati</taxon>
        <taxon>Pseudomonadota</taxon>
        <taxon>Candidatius Mariprofundia</taxon>
        <taxon>Mariprofundales</taxon>
        <taxon>Mariprofundaceae</taxon>
        <taxon>Mariprofundus</taxon>
    </lineage>
</organism>
<evidence type="ECO:0000259" key="2">
    <source>
        <dbReference type="Pfam" id="PF04892"/>
    </source>
</evidence>
<evidence type="ECO:0000313" key="4">
    <source>
        <dbReference type="Proteomes" id="UP000231637"/>
    </source>
</evidence>
<feature type="domain" description="VanZ-like" evidence="2">
    <location>
        <begin position="14"/>
        <end position="84"/>
    </location>
</feature>
<evidence type="ECO:0000313" key="3">
    <source>
        <dbReference type="EMBL" id="ATX82237.1"/>
    </source>
</evidence>
<dbReference type="EMBL" id="CP018800">
    <property type="protein sequence ID" value="ATX82237.1"/>
    <property type="molecule type" value="Genomic_DNA"/>
</dbReference>
<proteinExistence type="predicted"/>
<dbReference type="Proteomes" id="UP000231637">
    <property type="component" value="Chromosome"/>
</dbReference>
<dbReference type="AlphaFoldDB" id="A0A2K8L4M6"/>
<dbReference type="InterPro" id="IPR006976">
    <property type="entry name" value="VanZ-like"/>
</dbReference>
<evidence type="ECO:0000256" key="1">
    <source>
        <dbReference type="SAM" id="Phobius"/>
    </source>
</evidence>
<feature type="transmembrane region" description="Helical" evidence="1">
    <location>
        <begin position="14"/>
        <end position="34"/>
    </location>
</feature>
<dbReference type="NCBIfam" id="NF037970">
    <property type="entry name" value="vanZ_1"/>
    <property type="match status" value="1"/>
</dbReference>
<reference evidence="3 4" key="1">
    <citation type="submission" date="2016-12" db="EMBL/GenBank/DDBJ databases">
        <title>Isolation and genomic insights into novel planktonic Zetaproteobacteria from stratified waters of the Chesapeake Bay.</title>
        <authorList>
            <person name="McAllister S.M."/>
            <person name="Kato S."/>
            <person name="Chan C.S."/>
            <person name="Chiu B.K."/>
            <person name="Field E.K."/>
        </authorList>
    </citation>
    <scope>NUCLEOTIDE SEQUENCE [LARGE SCALE GENOMIC DNA]</scope>
    <source>
        <strain evidence="3 4">CP-8</strain>
    </source>
</reference>
<gene>
    <name evidence="3" type="ORF">Ga0123462_1374</name>
</gene>
<protein>
    <submittedName>
        <fullName evidence="3">VanZ like family protein</fullName>
    </submittedName>
</protein>
<keyword evidence="1" id="KW-0812">Transmembrane</keyword>
<dbReference type="PANTHER" id="PTHR28008">
    <property type="entry name" value="DOMAIN PROTEIN, PUTATIVE (AFU_ORTHOLOGUE AFUA_3G10980)-RELATED"/>
    <property type="match status" value="1"/>
</dbReference>